<dbReference type="FunFam" id="3.40.50.1110:FF:000003">
    <property type="entry name" value="GDSL esterase/lipase APG"/>
    <property type="match status" value="1"/>
</dbReference>
<reference evidence="3" key="1">
    <citation type="submission" date="2025-08" db="UniProtKB">
        <authorList>
            <consortium name="RefSeq"/>
        </authorList>
    </citation>
    <scope>IDENTIFICATION</scope>
</reference>
<dbReference type="GO" id="GO:0016788">
    <property type="term" value="F:hydrolase activity, acting on ester bonds"/>
    <property type="evidence" value="ECO:0007669"/>
    <property type="project" value="InterPro"/>
</dbReference>
<dbReference type="Pfam" id="PF00657">
    <property type="entry name" value="Lipase_GDSL"/>
    <property type="match status" value="1"/>
</dbReference>
<sequence length="373" mass="41417">MNMFCNKKTSTEKQLSFLMGMYSVICFLFVTLPIIQSQALVPDQTAVRVPAVFAFGDSIDDPGNNNMLLTIAKSNFPPYGRDFIGHRATGRFSNGKIPTDFIASLLGVKELLPAYLDPDVKEQDLLTGVSFASGGAGYDNLTAELLSVFSLWDQLEMFEEYKRELQAIVGEDRAVDIVAEGVCIIFAGTDDLMNTYFTSSIRALSYDLPSYINFVLQAASSFLKELYNLGPRKIGVVGVPPIGCLPAQRTLRGGIARDCVDAYNQASIKFNSELSMEVERLATYHPGAKIVYIDVYNPLLELIMHPYDYGFEEVTKGCFDPGKIVGTILPNNLSQLTCPDATKYLFWDPDHPTEKGYQILVNKILPKLLYLLK</sequence>
<dbReference type="Gene3D" id="3.40.50.1110">
    <property type="entry name" value="SGNH hydrolase"/>
    <property type="match status" value="1"/>
</dbReference>
<dbReference type="KEGG" id="egu:105055112"/>
<gene>
    <name evidence="3" type="primary">LOC105055112</name>
</gene>
<dbReference type="InterPro" id="IPR050592">
    <property type="entry name" value="GDSL_lipolytic_enzyme"/>
</dbReference>
<dbReference type="SUPFAM" id="SSF52266">
    <property type="entry name" value="SGNH hydrolase"/>
    <property type="match status" value="1"/>
</dbReference>
<evidence type="ECO:0000313" key="2">
    <source>
        <dbReference type="Proteomes" id="UP000504607"/>
    </source>
</evidence>
<protein>
    <submittedName>
        <fullName evidence="3">GDSL esterase/lipase EXL3</fullName>
    </submittedName>
</protein>
<dbReference type="InParanoid" id="A0A6I9S8G5"/>
<dbReference type="GeneID" id="105055112"/>
<dbReference type="AlphaFoldDB" id="A0A6I9S8G5"/>
<dbReference type="PANTHER" id="PTHR45642:SF95">
    <property type="entry name" value="GDSL-LIKE LIPASE_ACYLHYDROLASE FAMILY PROTEIN, EXPRESSED"/>
    <property type="match status" value="1"/>
</dbReference>
<dbReference type="InterPro" id="IPR035669">
    <property type="entry name" value="SGNH_plant_lipase-like"/>
</dbReference>
<evidence type="ECO:0000313" key="3">
    <source>
        <dbReference type="RefSeq" id="XP_010935132.2"/>
    </source>
</evidence>
<evidence type="ECO:0000256" key="1">
    <source>
        <dbReference type="ARBA" id="ARBA00008668"/>
    </source>
</evidence>
<organism evidence="2 3">
    <name type="scientific">Elaeis guineensis var. tenera</name>
    <name type="common">Oil palm</name>
    <dbReference type="NCBI Taxonomy" id="51953"/>
    <lineage>
        <taxon>Eukaryota</taxon>
        <taxon>Viridiplantae</taxon>
        <taxon>Streptophyta</taxon>
        <taxon>Embryophyta</taxon>
        <taxon>Tracheophyta</taxon>
        <taxon>Spermatophyta</taxon>
        <taxon>Magnoliopsida</taxon>
        <taxon>Liliopsida</taxon>
        <taxon>Arecaceae</taxon>
        <taxon>Arecoideae</taxon>
        <taxon>Cocoseae</taxon>
        <taxon>Elaeidinae</taxon>
        <taxon>Elaeis</taxon>
    </lineage>
</organism>
<dbReference type="Proteomes" id="UP000504607">
    <property type="component" value="Chromosome 12"/>
</dbReference>
<comment type="similarity">
    <text evidence="1">Belongs to the 'GDSL' lipolytic enzyme family.</text>
</comment>
<dbReference type="InterPro" id="IPR036514">
    <property type="entry name" value="SGNH_hydro_sf"/>
</dbReference>
<proteinExistence type="inferred from homology"/>
<dbReference type="RefSeq" id="XP_010935132.2">
    <property type="nucleotide sequence ID" value="XM_010936830.3"/>
</dbReference>
<dbReference type="OrthoDB" id="1600564at2759"/>
<dbReference type="CDD" id="cd01837">
    <property type="entry name" value="SGNH_plant_lipase_like"/>
    <property type="match status" value="1"/>
</dbReference>
<accession>A0A6I9S8G5</accession>
<dbReference type="PANTHER" id="PTHR45642">
    <property type="entry name" value="GDSL ESTERASE/LIPASE EXL3"/>
    <property type="match status" value="1"/>
</dbReference>
<name>A0A6I9S8G5_ELAGV</name>
<dbReference type="InterPro" id="IPR001087">
    <property type="entry name" value="GDSL"/>
</dbReference>
<keyword evidence="2" id="KW-1185">Reference proteome</keyword>